<dbReference type="AlphaFoldDB" id="A0A0S4IRL9"/>
<feature type="compositionally biased region" description="Low complexity" evidence="1">
    <location>
        <begin position="148"/>
        <end position="168"/>
    </location>
</feature>
<keyword evidence="2" id="KW-0472">Membrane</keyword>
<name>A0A0S4IRL9_BODSA</name>
<accession>A0A0S4IRL9</accession>
<organism evidence="4 5">
    <name type="scientific">Bodo saltans</name>
    <name type="common">Flagellated protozoan</name>
    <dbReference type="NCBI Taxonomy" id="75058"/>
    <lineage>
        <taxon>Eukaryota</taxon>
        <taxon>Discoba</taxon>
        <taxon>Euglenozoa</taxon>
        <taxon>Kinetoplastea</taxon>
        <taxon>Metakinetoplastina</taxon>
        <taxon>Eubodonida</taxon>
        <taxon>Bodonidae</taxon>
        <taxon>Bodo</taxon>
    </lineage>
</organism>
<reference evidence="5" key="1">
    <citation type="submission" date="2015-09" db="EMBL/GenBank/DDBJ databases">
        <authorList>
            <consortium name="Pathogen Informatics"/>
        </authorList>
    </citation>
    <scope>NUCLEOTIDE SEQUENCE [LARGE SCALE GENOMIC DNA]</scope>
    <source>
        <strain evidence="5">Lake Konstanz</strain>
    </source>
</reference>
<keyword evidence="2" id="KW-0812">Transmembrane</keyword>
<protein>
    <submittedName>
        <fullName evidence="4">Membrane-associated protein, putative</fullName>
    </submittedName>
</protein>
<feature type="signal peptide" evidence="3">
    <location>
        <begin position="1"/>
        <end position="16"/>
    </location>
</feature>
<sequence>MHRPLSLLWIALTALASQPAVFDALGEPTTTNILAALSLAQTLTLVSVVTVNWLIYYYVDRRSVELIDSAVDQRFDTDDDEQASRSSGALILAELDELWIADDDAHDELRLPMKEMGSNNNSKDKFLDDLGLIEVEIAASAARRRSSLTLSSSSRRTAPSSSSSSCSSNEARHHRQIFIRGHDEDEGELLTDLMAGYKRVTPTGRSASASHRRTTAAVGAPRGSTPDTVLEWNSSAVTLPIEFNDIDDDNDDDIGDSYGAEQIMTTTTAAVTQRHDEDDDALESLLTLNAKKVSGHRYQQQVLHEAETFVVDVERSVDTPLALRISQGGQHIAEEQPDSLVSFVLPLGRSASFSRRAPPVWSAQYSASVTTLSENERGRQSQDDTEEDPLAFLLTT</sequence>
<gene>
    <name evidence="4" type="ORF">BSAL_69905</name>
</gene>
<evidence type="ECO:0000313" key="4">
    <source>
        <dbReference type="EMBL" id="CUG02777.1"/>
    </source>
</evidence>
<evidence type="ECO:0000256" key="2">
    <source>
        <dbReference type="SAM" id="Phobius"/>
    </source>
</evidence>
<keyword evidence="2" id="KW-1133">Transmembrane helix</keyword>
<feature type="region of interest" description="Disordered" evidence="1">
    <location>
        <begin position="369"/>
        <end position="396"/>
    </location>
</feature>
<feature type="transmembrane region" description="Helical" evidence="2">
    <location>
        <begin position="34"/>
        <end position="59"/>
    </location>
</feature>
<keyword evidence="5" id="KW-1185">Reference proteome</keyword>
<evidence type="ECO:0000256" key="1">
    <source>
        <dbReference type="SAM" id="MobiDB-lite"/>
    </source>
</evidence>
<feature type="region of interest" description="Disordered" evidence="1">
    <location>
        <begin position="202"/>
        <end position="227"/>
    </location>
</feature>
<dbReference type="Proteomes" id="UP000051952">
    <property type="component" value="Unassembled WGS sequence"/>
</dbReference>
<feature type="region of interest" description="Disordered" evidence="1">
    <location>
        <begin position="148"/>
        <end position="173"/>
    </location>
</feature>
<evidence type="ECO:0000256" key="3">
    <source>
        <dbReference type="SAM" id="SignalP"/>
    </source>
</evidence>
<dbReference type="EMBL" id="CYKH01000501">
    <property type="protein sequence ID" value="CUG02777.1"/>
    <property type="molecule type" value="Genomic_DNA"/>
</dbReference>
<keyword evidence="3" id="KW-0732">Signal</keyword>
<evidence type="ECO:0000313" key="5">
    <source>
        <dbReference type="Proteomes" id="UP000051952"/>
    </source>
</evidence>
<dbReference type="VEuPathDB" id="TriTrypDB:BSAL_69905"/>
<proteinExistence type="predicted"/>
<feature type="chain" id="PRO_5006621558" evidence="3">
    <location>
        <begin position="17"/>
        <end position="396"/>
    </location>
</feature>